<dbReference type="Proteomes" id="UP000013137">
    <property type="component" value="Unassembled WGS sequence"/>
</dbReference>
<evidence type="ECO:0000313" key="2">
    <source>
        <dbReference type="EMBL" id="ENY54067.1"/>
    </source>
</evidence>
<evidence type="ECO:0000313" key="3">
    <source>
        <dbReference type="Proteomes" id="UP000013137"/>
    </source>
</evidence>
<keyword evidence="3" id="KW-1185">Reference proteome</keyword>
<protein>
    <submittedName>
        <fullName evidence="2">Uncharacterized protein</fullName>
    </submittedName>
</protein>
<proteinExistence type="predicted"/>
<comment type="caution">
    <text evidence="2">The sequence shown here is derived from an EMBL/GenBank/DDBJ whole genome shotgun (WGS) entry which is preliminary data.</text>
</comment>
<evidence type="ECO:0000256" key="1">
    <source>
        <dbReference type="SAM" id="Phobius"/>
    </source>
</evidence>
<accession>N9U0I8</accession>
<dbReference type="EMBL" id="AMWK01000004">
    <property type="protein sequence ID" value="ENY54067.1"/>
    <property type="molecule type" value="Genomic_DNA"/>
</dbReference>
<dbReference type="AlphaFoldDB" id="N9U0I8"/>
<sequence length="63" mass="7965">MLFFLIFLFLIMTIFKIDNYDFLDYDFWFFLFKFTFEFLFWMLLLLAISYNKKTLDILECVKN</sequence>
<keyword evidence="1" id="KW-1133">Transmembrane helix</keyword>
<organism evidence="2 3">
    <name type="scientific">Metamycoplasma alkalescens 14918</name>
    <dbReference type="NCBI Taxonomy" id="1188234"/>
    <lineage>
        <taxon>Bacteria</taxon>
        <taxon>Bacillati</taxon>
        <taxon>Mycoplasmatota</taxon>
        <taxon>Mycoplasmoidales</taxon>
        <taxon>Metamycoplasmataceae</taxon>
        <taxon>Metamycoplasma</taxon>
    </lineage>
</organism>
<keyword evidence="1" id="KW-0472">Membrane</keyword>
<gene>
    <name evidence="2" type="ORF">MALK_1290</name>
</gene>
<name>N9U0I8_9BACT</name>
<reference evidence="2 3" key="1">
    <citation type="journal article" date="2013" name="Genome Announc.">
        <title>Draft Genome Sequences of Mycoplasma alkalescens, Mycoplasma arginini, and Mycoplasma bovigenitalium, Three Species with Equivocal Pathogenic Status for Cattle.</title>
        <authorList>
            <person name="Manso-Silvan L."/>
            <person name="Tardy F."/>
            <person name="Baranowski E."/>
            <person name="Barre A."/>
            <person name="Blanchard A."/>
            <person name="Breton M."/>
            <person name="Couture C."/>
            <person name="Citti C."/>
            <person name="Dordet-Frisoni E."/>
            <person name="Dupuy V."/>
            <person name="Gaurivaud P."/>
            <person name="Jacob D."/>
            <person name="Lemaitre C."/>
            <person name="Nikolski M."/>
            <person name="Nouvel L.X."/>
            <person name="Poumarat F."/>
            <person name="Thebault P."/>
            <person name="Theil S."/>
            <person name="Thiaucourt F."/>
            <person name="Sirand-Pugnet P."/>
        </authorList>
    </citation>
    <scope>NUCLEOTIDE SEQUENCE [LARGE SCALE GENOMIC DNA]</scope>
    <source>
        <strain evidence="2 3">14918</strain>
    </source>
</reference>
<keyword evidence="1" id="KW-0812">Transmembrane</keyword>
<feature type="transmembrane region" description="Helical" evidence="1">
    <location>
        <begin position="27"/>
        <end position="48"/>
    </location>
</feature>